<reference evidence="2 3" key="1">
    <citation type="submission" date="2024-02" db="EMBL/GenBank/DDBJ databases">
        <title>De novo assembly and annotation of 12 fungi associated with fruit tree decline syndrome in Ontario, Canada.</title>
        <authorList>
            <person name="Sulman M."/>
            <person name="Ellouze W."/>
            <person name="Ilyukhin E."/>
        </authorList>
    </citation>
    <scope>NUCLEOTIDE SEQUENCE [LARGE SCALE GENOMIC DNA]</scope>
    <source>
        <strain evidence="2 3">M169</strain>
    </source>
</reference>
<name>A0ABR1NX90_DIAER</name>
<evidence type="ECO:0000313" key="2">
    <source>
        <dbReference type="EMBL" id="KAK7718995.1"/>
    </source>
</evidence>
<evidence type="ECO:0000313" key="3">
    <source>
        <dbReference type="Proteomes" id="UP001430848"/>
    </source>
</evidence>
<proteinExistence type="predicted"/>
<feature type="region of interest" description="Disordered" evidence="1">
    <location>
        <begin position="1"/>
        <end position="43"/>
    </location>
</feature>
<comment type="caution">
    <text evidence="2">The sequence shown here is derived from an EMBL/GenBank/DDBJ whole genome shotgun (WGS) entry which is preliminary data.</text>
</comment>
<accession>A0ABR1NX90</accession>
<dbReference type="Proteomes" id="UP001430848">
    <property type="component" value="Unassembled WGS sequence"/>
</dbReference>
<dbReference type="EMBL" id="JAKNSF020000084">
    <property type="protein sequence ID" value="KAK7718995.1"/>
    <property type="molecule type" value="Genomic_DNA"/>
</dbReference>
<keyword evidence="3" id="KW-1185">Reference proteome</keyword>
<gene>
    <name evidence="2" type="ORF">SLS63_010318</name>
</gene>
<protein>
    <submittedName>
        <fullName evidence="2">Uncharacterized protein</fullName>
    </submittedName>
</protein>
<sequence>MVATRSSGRGSQADTPQKHVTLSGEVNKPKKATKAKKKPGAAPMKAGDLMFEAELMKQVGLGEGLFSKRLDPPWKQYTGPCLMGLPAHVRNKIINSILPIDQQPEDQQDNSVTRPSDSEHYQGLVFHCTYIHPILWTCRQIRYEYGQLFLTNNHFMWLVPRDWDSTQITRFTQHAASVGVPNYALFMDLSTRVDGPGYKCYPHQPLAEGCRDNLDRWMKTVYYGVETRVLVNEYPLRRDDGMLAHFLHQAQQQGKSWDQLLESLKEAWEAYMERRDLAVVNLGKGVSEMTALYKASNERLEKVRALSLGTGEVS</sequence>
<feature type="compositionally biased region" description="Polar residues" evidence="1">
    <location>
        <begin position="1"/>
        <end position="20"/>
    </location>
</feature>
<feature type="compositionally biased region" description="Basic residues" evidence="1">
    <location>
        <begin position="29"/>
        <end position="39"/>
    </location>
</feature>
<evidence type="ECO:0000256" key="1">
    <source>
        <dbReference type="SAM" id="MobiDB-lite"/>
    </source>
</evidence>
<organism evidence="2 3">
    <name type="scientific">Diaporthe eres</name>
    <name type="common">Phomopsis oblonga</name>
    <dbReference type="NCBI Taxonomy" id="83184"/>
    <lineage>
        <taxon>Eukaryota</taxon>
        <taxon>Fungi</taxon>
        <taxon>Dikarya</taxon>
        <taxon>Ascomycota</taxon>
        <taxon>Pezizomycotina</taxon>
        <taxon>Sordariomycetes</taxon>
        <taxon>Sordariomycetidae</taxon>
        <taxon>Diaporthales</taxon>
        <taxon>Diaporthaceae</taxon>
        <taxon>Diaporthe</taxon>
        <taxon>Diaporthe eres species complex</taxon>
    </lineage>
</organism>